<name>A0A917FXC7_9BACL</name>
<sequence>MDKNNKLLLLVSIFIGLLIMFSPIILTGYTYSSNNILGSLLYFEFTIRSLALIIGLLVIYDGVKNFSKK</sequence>
<keyword evidence="1" id="KW-0812">Transmembrane</keyword>
<keyword evidence="1" id="KW-0472">Membrane</keyword>
<evidence type="ECO:0000313" key="2">
    <source>
        <dbReference type="EMBL" id="GGG10947.1"/>
    </source>
</evidence>
<dbReference type="Proteomes" id="UP000637643">
    <property type="component" value="Unassembled WGS sequence"/>
</dbReference>
<evidence type="ECO:0000256" key="1">
    <source>
        <dbReference type="SAM" id="Phobius"/>
    </source>
</evidence>
<feature type="transmembrane region" description="Helical" evidence="1">
    <location>
        <begin position="7"/>
        <end position="29"/>
    </location>
</feature>
<feature type="transmembrane region" description="Helical" evidence="1">
    <location>
        <begin position="41"/>
        <end position="60"/>
    </location>
</feature>
<protein>
    <submittedName>
        <fullName evidence="2">Uncharacterized protein</fullName>
    </submittedName>
</protein>
<reference evidence="2" key="2">
    <citation type="submission" date="2020-09" db="EMBL/GenBank/DDBJ databases">
        <authorList>
            <person name="Sun Q."/>
            <person name="Zhou Y."/>
        </authorList>
    </citation>
    <scope>NUCLEOTIDE SEQUENCE</scope>
    <source>
        <strain evidence="2">CGMCC 1.16134</strain>
    </source>
</reference>
<reference evidence="2" key="1">
    <citation type="journal article" date="2014" name="Int. J. Syst. Evol. Microbiol.">
        <title>Complete genome sequence of Corynebacterium casei LMG S-19264T (=DSM 44701T), isolated from a smear-ripened cheese.</title>
        <authorList>
            <consortium name="US DOE Joint Genome Institute (JGI-PGF)"/>
            <person name="Walter F."/>
            <person name="Albersmeier A."/>
            <person name="Kalinowski J."/>
            <person name="Ruckert C."/>
        </authorList>
    </citation>
    <scope>NUCLEOTIDE SEQUENCE</scope>
    <source>
        <strain evidence="2">CGMCC 1.16134</strain>
    </source>
</reference>
<proteinExistence type="predicted"/>
<organism evidence="2 3">
    <name type="scientific">Paenibacillus albidus</name>
    <dbReference type="NCBI Taxonomy" id="2041023"/>
    <lineage>
        <taxon>Bacteria</taxon>
        <taxon>Bacillati</taxon>
        <taxon>Bacillota</taxon>
        <taxon>Bacilli</taxon>
        <taxon>Bacillales</taxon>
        <taxon>Paenibacillaceae</taxon>
        <taxon>Paenibacillus</taxon>
    </lineage>
</organism>
<dbReference type="EMBL" id="BMKR01000051">
    <property type="protein sequence ID" value="GGG10947.1"/>
    <property type="molecule type" value="Genomic_DNA"/>
</dbReference>
<keyword evidence="1" id="KW-1133">Transmembrane helix</keyword>
<evidence type="ECO:0000313" key="3">
    <source>
        <dbReference type="Proteomes" id="UP000637643"/>
    </source>
</evidence>
<comment type="caution">
    <text evidence="2">The sequence shown here is derived from an EMBL/GenBank/DDBJ whole genome shotgun (WGS) entry which is preliminary data.</text>
</comment>
<dbReference type="AlphaFoldDB" id="A0A917FXC7"/>
<accession>A0A917FXC7</accession>
<keyword evidence="3" id="KW-1185">Reference proteome</keyword>
<gene>
    <name evidence="2" type="ORF">GCM10010912_64220</name>
</gene>